<evidence type="ECO:0008006" key="16">
    <source>
        <dbReference type="Google" id="ProtNLM"/>
    </source>
</evidence>
<dbReference type="PANTHER" id="PTHR31068:SF0">
    <property type="entry name" value="MITOCHONDRIAL DISTRIBUTION AND MORPHOLOGY PROTEIN 31"/>
    <property type="match status" value="1"/>
</dbReference>
<feature type="region of interest" description="Disordered" evidence="11">
    <location>
        <begin position="563"/>
        <end position="589"/>
    </location>
</feature>
<dbReference type="OrthoDB" id="17678at2759"/>
<keyword evidence="4" id="KW-0999">Mitochondrion inner membrane</keyword>
<evidence type="ECO:0000256" key="3">
    <source>
        <dbReference type="ARBA" id="ARBA00022692"/>
    </source>
</evidence>
<evidence type="ECO:0000256" key="1">
    <source>
        <dbReference type="ARBA" id="ARBA00004273"/>
    </source>
</evidence>
<dbReference type="Pfam" id="PF08118">
    <property type="entry name" value="MDM31_MDM32"/>
    <property type="match status" value="1"/>
</dbReference>
<evidence type="ECO:0000256" key="2">
    <source>
        <dbReference type="ARBA" id="ARBA00005687"/>
    </source>
</evidence>
<dbReference type="AlphaFoldDB" id="U5H989"/>
<keyword evidence="15" id="KW-1185">Reference proteome</keyword>
<reference evidence="13 15" key="3">
    <citation type="journal article" date="2015" name="BMC Genomics">
        <title>Sex and parasites: genomic and transcriptomic analysis of Microbotryum lychnidis-dioicae, the biotrophic and plant-castrating anther smut fungus.</title>
        <authorList>
            <person name="Perlin M.H."/>
            <person name="Amselem J."/>
            <person name="Fontanillas E."/>
            <person name="Toh S.S."/>
            <person name="Chen Z."/>
            <person name="Goldberg J."/>
            <person name="Duplessis S."/>
            <person name="Henrissat B."/>
            <person name="Young S."/>
            <person name="Zeng Q."/>
            <person name="Aguileta G."/>
            <person name="Petit E."/>
            <person name="Badouin H."/>
            <person name="Andrews J."/>
            <person name="Razeeq D."/>
            <person name="Gabaldon T."/>
            <person name="Quesneville H."/>
            <person name="Giraud T."/>
            <person name="Hood M.E."/>
            <person name="Schultz D.J."/>
            <person name="Cuomo C.A."/>
        </authorList>
    </citation>
    <scope>NUCLEOTIDE SEQUENCE [LARGE SCALE GENOMIC DNA]</scope>
    <source>
        <strain evidence="15">p1A1 Lamole</strain>
        <strain evidence="13">P1A1 Lamole</strain>
    </source>
</reference>
<dbReference type="GO" id="GO:0005743">
    <property type="term" value="C:mitochondrial inner membrane"/>
    <property type="evidence" value="ECO:0007669"/>
    <property type="project" value="UniProtKB-SubCell"/>
</dbReference>
<feature type="compositionally biased region" description="Basic and acidic residues" evidence="11">
    <location>
        <begin position="324"/>
        <end position="335"/>
    </location>
</feature>
<keyword evidence="8 12" id="KW-0472">Membrane</keyword>
<dbReference type="OMA" id="DFLCAEN"/>
<reference evidence="14" key="4">
    <citation type="submission" date="2015-06" db="UniProtKB">
        <authorList>
            <consortium name="EnsemblFungi"/>
        </authorList>
    </citation>
    <scope>IDENTIFICATION</scope>
</reference>
<protein>
    <recommendedName>
        <fullName evidence="16">Mitochondrial distribution and morphology protein 31</fullName>
    </recommendedName>
</protein>
<sequence length="772" mass="85832">MTTVAVALKQVGLAPRTLGHSYTEIHRFFTKLGHQQRHVSLSSTPPDALHHPRGWTKASHRPGTLVRLASSRPSVASISTSATWKRAYTSCPSPHCPQNAANASSSTSSSTDSPKAPDNPSQDKGSPPPPATTTTPSPALSKPTPQVPTALSKSSPSYLSSLPASLRRLAVTLPSYAPGRPPSRDQLLEVTHGFFERLRIRFKWLTIRSYRRFRADDYSAFFSFGILGTLGWFLLSTTSFLSFCFLVVNSISSQNWLGTKLGNYLTKSTGVRVVFESAIVPKWGVLGGTSKIVFKNVFVSRGTTADHYTPATTSKTLAITDLDRSGSKDEDEAHAQSDQTSLEDEQMAKWTHFHLSIDTIEVTLSLRRWLDGKGLVKEAVVKGVRGIVDRSHIIYDPAAPRDRFAYRHTAHPGDFWLESLQIQDFLVTIYQPDQFRPYTFSIFNADIRRFRKQWLFYDLMSAESVVGQVDNCLFSLHTPQSIGRTSEMDLRDARWGRMSRFRIDGVPIDHMQSAKDTGVLSWITSGRCDIVADIRFPRDDDELDLSTLVADLVDEIGGRLQIATNGGEPASATSTTGVSSKGDRIPGRGTLTREALSAPEEWQVEKRKQAELRKEVRRAERNARVVAEAMEEEDKEDTQVTKPEGFDHTVSIDLDIRFKDLKASVPYFTSDLSYVNNALIRPIVAFINSHHTLVPIHCHLDLDLDEFDGSWTTYDVGLLDRMSEQTYAALAHHVQNANQQRLQVVSLWTLQMTAQGVLAALRNNLAFNGGGS</sequence>
<dbReference type="EMBL" id="GL541680">
    <property type="protein sequence ID" value="KDE05838.1"/>
    <property type="molecule type" value="Genomic_DNA"/>
</dbReference>
<evidence type="ECO:0000256" key="4">
    <source>
        <dbReference type="ARBA" id="ARBA00022792"/>
    </source>
</evidence>
<comment type="similarity">
    <text evidence="2">Belongs to the MDM31/MDM32 family.</text>
</comment>
<keyword evidence="10" id="KW-0175">Coiled coil</keyword>
<comment type="subcellular location">
    <subcellularLocation>
        <location evidence="1">Mitochondrion inner membrane</location>
    </subcellularLocation>
</comment>
<accession>U5H989</accession>
<feature type="coiled-coil region" evidence="10">
    <location>
        <begin position="602"/>
        <end position="636"/>
    </location>
</feature>
<evidence type="ECO:0000256" key="7">
    <source>
        <dbReference type="ARBA" id="ARBA00023128"/>
    </source>
</evidence>
<name>U5H989_USTV1</name>
<feature type="region of interest" description="Disordered" evidence="11">
    <location>
        <begin position="40"/>
        <end position="62"/>
    </location>
</feature>
<evidence type="ECO:0000313" key="14">
    <source>
        <dbReference type="EnsemblFungi" id="MVLG_03782T0"/>
    </source>
</evidence>
<keyword evidence="7" id="KW-0496">Mitochondrion</keyword>
<evidence type="ECO:0000256" key="9">
    <source>
        <dbReference type="ARBA" id="ARBA00025191"/>
    </source>
</evidence>
<evidence type="ECO:0000256" key="10">
    <source>
        <dbReference type="SAM" id="Coils"/>
    </source>
</evidence>
<organism evidence="13">
    <name type="scientific">Microbotryum lychnidis-dioicae (strain p1A1 Lamole / MvSl-1064)</name>
    <name type="common">Anther smut fungus</name>
    <dbReference type="NCBI Taxonomy" id="683840"/>
    <lineage>
        <taxon>Eukaryota</taxon>
        <taxon>Fungi</taxon>
        <taxon>Dikarya</taxon>
        <taxon>Basidiomycota</taxon>
        <taxon>Pucciniomycotina</taxon>
        <taxon>Microbotryomycetes</taxon>
        <taxon>Microbotryales</taxon>
        <taxon>Microbotryaceae</taxon>
        <taxon>Microbotryum</taxon>
    </lineage>
</organism>
<dbReference type="EnsemblFungi" id="MVLG_03782T0">
    <property type="protein sequence ID" value="MVLG_03782T0"/>
    <property type="gene ID" value="MVLG_03782"/>
</dbReference>
<dbReference type="GO" id="GO:0000001">
    <property type="term" value="P:mitochondrion inheritance"/>
    <property type="evidence" value="ECO:0007669"/>
    <property type="project" value="InterPro"/>
</dbReference>
<reference evidence="15" key="1">
    <citation type="submission" date="2010-11" db="EMBL/GenBank/DDBJ databases">
        <title>The genome sequence of Microbotryum violaceum strain p1A1 Lamole.</title>
        <authorList>
            <person name="Cuomo C."/>
            <person name="Perlin M."/>
            <person name="Young S.K."/>
            <person name="Zeng Q."/>
            <person name="Gargeya S."/>
            <person name="Alvarado L."/>
            <person name="Berlin A."/>
            <person name="Chapman S.B."/>
            <person name="Chen Z."/>
            <person name="Freedman E."/>
            <person name="Gellesch M."/>
            <person name="Goldberg J."/>
            <person name="Griggs A."/>
            <person name="Gujja S."/>
            <person name="Heilman E."/>
            <person name="Heiman D."/>
            <person name="Howarth C."/>
            <person name="Mehta T."/>
            <person name="Neiman D."/>
            <person name="Pearson M."/>
            <person name="Roberts A."/>
            <person name="Saif S."/>
            <person name="Shea T."/>
            <person name="Shenoy N."/>
            <person name="Sisk P."/>
            <person name="Stolte C."/>
            <person name="Sykes S."/>
            <person name="White J."/>
            <person name="Yandava C."/>
            <person name="Haas B."/>
            <person name="Nusbaum C."/>
            <person name="Birren B."/>
        </authorList>
    </citation>
    <scope>NUCLEOTIDE SEQUENCE [LARGE SCALE GENOMIC DNA]</scope>
    <source>
        <strain evidence="15">p1A1 Lamole</strain>
    </source>
</reference>
<dbReference type="PANTHER" id="PTHR31068">
    <property type="entry name" value="MITOCHONDRIAL DISTRIBUTION AND MORPHOLOGY PROTEIN 31"/>
    <property type="match status" value="1"/>
</dbReference>
<keyword evidence="3 12" id="KW-0812">Transmembrane</keyword>
<keyword evidence="6 12" id="KW-1133">Transmembrane helix</keyword>
<evidence type="ECO:0000256" key="11">
    <source>
        <dbReference type="SAM" id="MobiDB-lite"/>
    </source>
</evidence>
<feature type="region of interest" description="Disordered" evidence="11">
    <location>
        <begin position="324"/>
        <end position="343"/>
    </location>
</feature>
<dbReference type="GO" id="GO:0007005">
    <property type="term" value="P:mitochondrion organization"/>
    <property type="evidence" value="ECO:0007669"/>
    <property type="project" value="InterPro"/>
</dbReference>
<dbReference type="Proteomes" id="UP000017200">
    <property type="component" value="Unassembled WGS sequence"/>
</dbReference>
<feature type="compositionally biased region" description="Basic residues" evidence="11">
    <location>
        <begin position="51"/>
        <end position="60"/>
    </location>
</feature>
<dbReference type="EMBL" id="AEIJ01000371">
    <property type="status" value="NOT_ANNOTATED_CDS"/>
    <property type="molecule type" value="Genomic_DNA"/>
</dbReference>
<evidence type="ECO:0000256" key="8">
    <source>
        <dbReference type="ARBA" id="ARBA00023136"/>
    </source>
</evidence>
<evidence type="ECO:0000256" key="5">
    <source>
        <dbReference type="ARBA" id="ARBA00022946"/>
    </source>
</evidence>
<feature type="region of interest" description="Disordered" evidence="11">
    <location>
        <begin position="88"/>
        <end position="157"/>
    </location>
</feature>
<evidence type="ECO:0000256" key="12">
    <source>
        <dbReference type="SAM" id="Phobius"/>
    </source>
</evidence>
<comment type="function">
    <text evidence="9">Involved in the organization of the mitochondrial membranes and the global structure of the mitochondria. Also required for mitochondrial distribution and mobility as well as for the maintenance of mitochondrial DNA nucleoids structures.</text>
</comment>
<reference evidence="13" key="2">
    <citation type="submission" date="2010-11" db="EMBL/GenBank/DDBJ databases">
        <authorList>
            <consortium name="The Broad Institute Genome Sequencing Platform"/>
            <person name="Earl A."/>
            <person name="Ward D."/>
            <person name="Feldgarden M."/>
            <person name="Gevers D."/>
            <person name="Butler R."/>
            <person name="Young S.K."/>
            <person name="Zeng Q."/>
            <person name="Gargeya S."/>
            <person name="Fitzgerald M."/>
            <person name="Haas B."/>
            <person name="Abouelleil A."/>
            <person name="Alvarado L."/>
            <person name="Arachchi H.M."/>
            <person name="Berlin A."/>
            <person name="Brown A."/>
            <person name="Chapman S.B."/>
            <person name="Chen Z."/>
            <person name="Dunbar C."/>
            <person name="Freedman E."/>
            <person name="Gearin G."/>
            <person name="Gellesch M."/>
            <person name="Goldberg J."/>
            <person name="Griggs A."/>
            <person name="Gujja S."/>
            <person name="Heilman E."/>
            <person name="Heiman D."/>
            <person name="Howarth C."/>
            <person name="Larson L."/>
            <person name="Lui A."/>
            <person name="MacDonald P.J.P."/>
            <person name="Mehta T."/>
            <person name="Montmayeur A."/>
            <person name="Murphy C."/>
            <person name="Neiman D."/>
            <person name="Pearson M."/>
            <person name="Priest M."/>
            <person name="Roberts A."/>
            <person name="Saif S."/>
            <person name="Shea T."/>
            <person name="Shenoy N."/>
            <person name="Sisk P."/>
            <person name="Stolte C."/>
            <person name="Sykes S."/>
            <person name="White J."/>
            <person name="Yandava C."/>
            <person name="Wortman J."/>
            <person name="Nusbaum C."/>
            <person name="Birren B."/>
        </authorList>
    </citation>
    <scope>NUCLEOTIDE SEQUENCE</scope>
    <source>
        <strain evidence="13">P1A1 Lamole</strain>
    </source>
</reference>
<evidence type="ECO:0000313" key="13">
    <source>
        <dbReference type="EMBL" id="KDE05838.1"/>
    </source>
</evidence>
<feature type="compositionally biased region" description="Low complexity" evidence="11">
    <location>
        <begin position="99"/>
        <end position="118"/>
    </location>
</feature>
<proteinExistence type="inferred from homology"/>
<dbReference type="FunCoup" id="U5H989">
    <property type="interactions" value="30"/>
</dbReference>
<dbReference type="HOGENOM" id="CLU_016236_0_1_1"/>
<gene>
    <name evidence="13" type="ORF">MVLG_03782</name>
</gene>
<feature type="compositionally biased region" description="Low complexity" evidence="11">
    <location>
        <begin position="132"/>
        <end position="157"/>
    </location>
</feature>
<dbReference type="InParanoid" id="U5H989"/>
<keyword evidence="5" id="KW-0809">Transit peptide</keyword>
<dbReference type="InterPro" id="IPR012571">
    <property type="entry name" value="Mdm31/Mdm32"/>
</dbReference>
<evidence type="ECO:0000313" key="15">
    <source>
        <dbReference type="Proteomes" id="UP000017200"/>
    </source>
</evidence>
<feature type="transmembrane region" description="Helical" evidence="12">
    <location>
        <begin position="218"/>
        <end position="248"/>
    </location>
</feature>
<dbReference type="STRING" id="683840.U5H989"/>
<evidence type="ECO:0000256" key="6">
    <source>
        <dbReference type="ARBA" id="ARBA00022989"/>
    </source>
</evidence>